<organism evidence="1 2">
    <name type="scientific">Araneus ventricosus</name>
    <name type="common">Orbweaver spider</name>
    <name type="synonym">Epeira ventricosa</name>
    <dbReference type="NCBI Taxonomy" id="182803"/>
    <lineage>
        <taxon>Eukaryota</taxon>
        <taxon>Metazoa</taxon>
        <taxon>Ecdysozoa</taxon>
        <taxon>Arthropoda</taxon>
        <taxon>Chelicerata</taxon>
        <taxon>Arachnida</taxon>
        <taxon>Araneae</taxon>
        <taxon>Araneomorphae</taxon>
        <taxon>Entelegynae</taxon>
        <taxon>Araneoidea</taxon>
        <taxon>Araneidae</taxon>
        <taxon>Araneus</taxon>
    </lineage>
</organism>
<accession>A0A4Y2K150</accession>
<evidence type="ECO:0000313" key="2">
    <source>
        <dbReference type="Proteomes" id="UP000499080"/>
    </source>
</evidence>
<keyword evidence="2" id="KW-1185">Reference proteome</keyword>
<protein>
    <submittedName>
        <fullName evidence="1">Uncharacterized protein</fullName>
    </submittedName>
</protein>
<dbReference type="AlphaFoldDB" id="A0A4Y2K150"/>
<proteinExistence type="predicted"/>
<reference evidence="1 2" key="1">
    <citation type="journal article" date="2019" name="Sci. Rep.">
        <title>Orb-weaving spider Araneus ventricosus genome elucidates the spidroin gene catalogue.</title>
        <authorList>
            <person name="Kono N."/>
            <person name="Nakamura H."/>
            <person name="Ohtoshi R."/>
            <person name="Moran D.A.P."/>
            <person name="Shinohara A."/>
            <person name="Yoshida Y."/>
            <person name="Fujiwara M."/>
            <person name="Mori M."/>
            <person name="Tomita M."/>
            <person name="Arakawa K."/>
        </authorList>
    </citation>
    <scope>NUCLEOTIDE SEQUENCE [LARGE SCALE GENOMIC DNA]</scope>
</reference>
<sequence>MVMALSYLWMTPSFNMKERLRRMDSRNKLRLSKWHERDHLSKRLTISIALTRLRTYTTYLHSHCKTTSTICLHSEENVPFTIITFSNAVA</sequence>
<evidence type="ECO:0000313" key="1">
    <source>
        <dbReference type="EMBL" id="GBM95877.1"/>
    </source>
</evidence>
<gene>
    <name evidence="1" type="ORF">AVEN_135370_1</name>
</gene>
<name>A0A4Y2K150_ARAVE</name>
<dbReference type="Proteomes" id="UP000499080">
    <property type="component" value="Unassembled WGS sequence"/>
</dbReference>
<comment type="caution">
    <text evidence="1">The sequence shown here is derived from an EMBL/GenBank/DDBJ whole genome shotgun (WGS) entry which is preliminary data.</text>
</comment>
<dbReference type="EMBL" id="BGPR01004098">
    <property type="protein sequence ID" value="GBM95877.1"/>
    <property type="molecule type" value="Genomic_DNA"/>
</dbReference>